<keyword evidence="4" id="KW-1185">Reference proteome</keyword>
<dbReference type="AlphaFoldDB" id="H3ZGD5"/>
<dbReference type="InterPro" id="IPR038762">
    <property type="entry name" value="ABM_predict"/>
</dbReference>
<gene>
    <name evidence="3" type="ORF">AJE_12159</name>
</gene>
<dbReference type="Proteomes" id="UP000012046">
    <property type="component" value="Unassembled WGS sequence"/>
</dbReference>
<feature type="transmembrane region" description="Helical" evidence="1">
    <location>
        <begin position="123"/>
        <end position="147"/>
    </location>
</feature>
<protein>
    <submittedName>
        <fullName evidence="3">Antibiotic biosynthesis monooxygenase</fullName>
    </submittedName>
</protein>
<reference evidence="3 4" key="1">
    <citation type="journal article" date="2012" name="J. Bacteriol.">
        <title>Genome Sequence of Extracellular-Protease-Producing Alishewanella jeotgali Isolated from Traditional Korean Fermented Seafood.</title>
        <authorList>
            <person name="Jung J."/>
            <person name="Chun J."/>
            <person name="Park W."/>
        </authorList>
    </citation>
    <scope>NUCLEOTIDE SEQUENCE [LARGE SCALE GENOMIC DNA]</scope>
    <source>
        <strain evidence="3 4">KCTC 22429</strain>
    </source>
</reference>
<keyword evidence="1" id="KW-0812">Transmembrane</keyword>
<accession>H3ZGD5</accession>
<organism evidence="3 4">
    <name type="scientific">Alishewanella jeotgali KCTC 22429</name>
    <dbReference type="NCBI Taxonomy" id="1129374"/>
    <lineage>
        <taxon>Bacteria</taxon>
        <taxon>Pseudomonadati</taxon>
        <taxon>Pseudomonadota</taxon>
        <taxon>Gammaproteobacteria</taxon>
        <taxon>Alteromonadales</taxon>
        <taxon>Alteromonadaceae</taxon>
        <taxon>Alishewanella</taxon>
    </lineage>
</organism>
<dbReference type="EMBL" id="AHTH01000039">
    <property type="protein sequence ID" value="EHR40455.1"/>
    <property type="molecule type" value="Genomic_DNA"/>
</dbReference>
<dbReference type="InterPro" id="IPR007138">
    <property type="entry name" value="ABM_dom"/>
</dbReference>
<dbReference type="Gene3D" id="3.30.70.100">
    <property type="match status" value="1"/>
</dbReference>
<dbReference type="GO" id="GO:0004497">
    <property type="term" value="F:monooxygenase activity"/>
    <property type="evidence" value="ECO:0007669"/>
    <property type="project" value="UniProtKB-KW"/>
</dbReference>
<name>H3ZGD5_9ALTE</name>
<keyword evidence="1" id="KW-1133">Transmembrane helix</keyword>
<keyword evidence="3" id="KW-0503">Monooxygenase</keyword>
<sequence length="187" mass="21189">MTTEHSSKAGVSVGIDHQVRIDQQQRYEQWLADIIQVAAGFPGHQGVVVLKPAAGQQRYCISVRFSSQQDAERWLSSAERTTLIEQVKPCLAVPENVQILSGIDYWFEPINPQSPHPVRWKQWLLTTAVIAVLTMLVPLLLQPLFALLPFLQWFGVRHVFSAAIIVALVIYVVMPRLVPLLAKWLFR</sequence>
<dbReference type="PANTHER" id="PTHR40057:SF1">
    <property type="entry name" value="SLR1162 PROTEIN"/>
    <property type="match status" value="1"/>
</dbReference>
<dbReference type="InterPro" id="IPR011008">
    <property type="entry name" value="Dimeric_a/b-barrel"/>
</dbReference>
<comment type="caution">
    <text evidence="3">The sequence shown here is derived from an EMBL/GenBank/DDBJ whole genome shotgun (WGS) entry which is preliminary data.</text>
</comment>
<keyword evidence="1" id="KW-0472">Membrane</keyword>
<dbReference type="Pfam" id="PF03992">
    <property type="entry name" value="ABM"/>
    <property type="match status" value="1"/>
</dbReference>
<feature type="transmembrane region" description="Helical" evidence="1">
    <location>
        <begin position="159"/>
        <end position="178"/>
    </location>
</feature>
<evidence type="ECO:0000256" key="1">
    <source>
        <dbReference type="SAM" id="Phobius"/>
    </source>
</evidence>
<dbReference type="PANTHER" id="PTHR40057">
    <property type="entry name" value="SLR1162 PROTEIN"/>
    <property type="match status" value="1"/>
</dbReference>
<keyword evidence="3" id="KW-0560">Oxidoreductase</keyword>
<evidence type="ECO:0000313" key="3">
    <source>
        <dbReference type="EMBL" id="EHR40455.1"/>
    </source>
</evidence>
<proteinExistence type="predicted"/>
<dbReference type="PATRIC" id="fig|1129374.4.peg.2417"/>
<evidence type="ECO:0000259" key="2">
    <source>
        <dbReference type="Pfam" id="PF03992"/>
    </source>
</evidence>
<dbReference type="STRING" id="1129374.AJE_12159"/>
<dbReference type="SUPFAM" id="SSF54909">
    <property type="entry name" value="Dimeric alpha+beta barrel"/>
    <property type="match status" value="1"/>
</dbReference>
<dbReference type="eggNOG" id="COG3224">
    <property type="taxonomic scope" value="Bacteria"/>
</dbReference>
<evidence type="ECO:0000313" key="4">
    <source>
        <dbReference type="Proteomes" id="UP000012046"/>
    </source>
</evidence>
<dbReference type="RefSeq" id="WP_008951110.1">
    <property type="nucleotide sequence ID" value="NZ_AHTH01000039.1"/>
</dbReference>
<feature type="domain" description="ABM" evidence="2">
    <location>
        <begin position="16"/>
        <end position="81"/>
    </location>
</feature>